<organism evidence="1 2">
    <name type="scientific">Actinidia rufa</name>
    <dbReference type="NCBI Taxonomy" id="165716"/>
    <lineage>
        <taxon>Eukaryota</taxon>
        <taxon>Viridiplantae</taxon>
        <taxon>Streptophyta</taxon>
        <taxon>Embryophyta</taxon>
        <taxon>Tracheophyta</taxon>
        <taxon>Spermatophyta</taxon>
        <taxon>Magnoliopsida</taxon>
        <taxon>eudicotyledons</taxon>
        <taxon>Gunneridae</taxon>
        <taxon>Pentapetalae</taxon>
        <taxon>asterids</taxon>
        <taxon>Ericales</taxon>
        <taxon>Actinidiaceae</taxon>
        <taxon>Actinidia</taxon>
    </lineage>
</organism>
<dbReference type="GO" id="GO:0003676">
    <property type="term" value="F:nucleic acid binding"/>
    <property type="evidence" value="ECO:0007669"/>
    <property type="project" value="InterPro"/>
</dbReference>
<dbReference type="PANTHER" id="PTHR48475">
    <property type="entry name" value="RIBONUCLEASE H"/>
    <property type="match status" value="1"/>
</dbReference>
<dbReference type="Proteomes" id="UP000585474">
    <property type="component" value="Unassembled WGS sequence"/>
</dbReference>
<name>A0A7J0GLR9_9ERIC</name>
<evidence type="ECO:0000313" key="2">
    <source>
        <dbReference type="Proteomes" id="UP000585474"/>
    </source>
</evidence>
<gene>
    <name evidence="1" type="ORF">Acr_23g0000630</name>
</gene>
<protein>
    <submittedName>
        <fullName evidence="1">Uncharacterized protein</fullName>
    </submittedName>
</protein>
<proteinExistence type="predicted"/>
<evidence type="ECO:0000313" key="1">
    <source>
        <dbReference type="EMBL" id="GFZ11678.1"/>
    </source>
</evidence>
<dbReference type="EMBL" id="BJWL01000023">
    <property type="protein sequence ID" value="GFZ11678.1"/>
    <property type="molecule type" value="Genomic_DNA"/>
</dbReference>
<dbReference type="AlphaFoldDB" id="A0A7J0GLR9"/>
<comment type="caution">
    <text evidence="1">The sequence shown here is derived from an EMBL/GenBank/DDBJ whole genome shotgun (WGS) entry which is preliminary data.</text>
</comment>
<reference evidence="1 2" key="1">
    <citation type="submission" date="2019-07" db="EMBL/GenBank/DDBJ databases">
        <title>De Novo Assembly of kiwifruit Actinidia rufa.</title>
        <authorList>
            <person name="Sugita-Konishi S."/>
            <person name="Sato K."/>
            <person name="Mori E."/>
            <person name="Abe Y."/>
            <person name="Kisaki G."/>
            <person name="Hamano K."/>
            <person name="Suezawa K."/>
            <person name="Otani M."/>
            <person name="Fukuda T."/>
            <person name="Manabe T."/>
            <person name="Gomi K."/>
            <person name="Tabuchi M."/>
            <person name="Akimitsu K."/>
            <person name="Kataoka I."/>
        </authorList>
    </citation>
    <scope>NUCLEOTIDE SEQUENCE [LARGE SCALE GENOMIC DNA]</scope>
    <source>
        <strain evidence="2">cv. Fuchu</strain>
    </source>
</reference>
<accession>A0A7J0GLR9</accession>
<sequence>MGEELTLYLSVSPIAMSAMLIKEEHIVQRPAYYVNKVLLGAPRLLDFIVEFTYSEEDDTPIPDVELAKGGETKENIGDTARWKLFEDSSSNQHGYGVGLILRTPSSEQKEYAIHIEFKATNNEAEYETLPSELRVAIEFGIPQEKNKQVDIVANLASTFNFTTDRNVPIKFLPKSSIDIAKTNVCQATVEPTWIDDITGYIESGELSFGETPYSVYEIESVIPVKIGMPSFYTLNFNKKINEIELRLNLDLLVEKRERAQMRQVAYEHQMEKDFNMRVKHQAFQPGDLVLREFTLATKELNTRKLSPTWEGPHKAVRFSGHELIG</sequence>
<keyword evidence="2" id="KW-1185">Reference proteome</keyword>
<dbReference type="InterPro" id="IPR036397">
    <property type="entry name" value="RNaseH_sf"/>
</dbReference>
<dbReference type="PANTHER" id="PTHR48475:SF1">
    <property type="entry name" value="RNASE H TYPE-1 DOMAIN-CONTAINING PROTEIN"/>
    <property type="match status" value="1"/>
</dbReference>
<dbReference type="Gene3D" id="3.30.420.10">
    <property type="entry name" value="Ribonuclease H-like superfamily/Ribonuclease H"/>
    <property type="match status" value="1"/>
</dbReference>